<feature type="domain" description="Carbohydrate kinase PfkB" evidence="3">
    <location>
        <begin position="6"/>
        <end position="295"/>
    </location>
</feature>
<evidence type="ECO:0000313" key="4">
    <source>
        <dbReference type="EMBL" id="PWC16038.1"/>
    </source>
</evidence>
<dbReference type="CDD" id="cd01166">
    <property type="entry name" value="KdgK"/>
    <property type="match status" value="1"/>
</dbReference>
<name>A0A2U1U306_9GAMM</name>
<dbReference type="Proteomes" id="UP000296159">
    <property type="component" value="Unassembled WGS sequence"/>
</dbReference>
<dbReference type="InterPro" id="IPR011611">
    <property type="entry name" value="PfkB_dom"/>
</dbReference>
<evidence type="ECO:0000313" key="5">
    <source>
        <dbReference type="Proteomes" id="UP000296159"/>
    </source>
</evidence>
<proteinExistence type="predicted"/>
<dbReference type="GO" id="GO:0016301">
    <property type="term" value="F:kinase activity"/>
    <property type="evidence" value="ECO:0007669"/>
    <property type="project" value="UniProtKB-KW"/>
</dbReference>
<keyword evidence="2 4" id="KW-0418">Kinase</keyword>
<sequence length="313" mass="33082">MSQFDAVFVGLTILDIAGRPVSALPPGGGVEFIDQIRLNPAGTASGAAMNAAKLGIRTATAACLGEDEKADFILGVYQRLGIDCSLVQRTREAETSATILAIRPDGERSALHYRGASDRLFIAEQDFDAVCNTRFLHHGGTGLLARMDQGQSARLLRHAKARGVTTSLDLIAPDGGTLSLLAPLLPDVDYFMPSRQEATFLSGREKLADSAAFFLDRGVGVCIFKAGADGSYVFGQDFSLHIPAYRVPVVDTTGCGDSYCGGFIAGLARGWDLERACRLGSAVSGLVATGLGSDAGVVDWEETLRFMAQAETL</sequence>
<dbReference type="EMBL" id="QDKH01000010">
    <property type="protein sequence ID" value="PWC16038.1"/>
    <property type="molecule type" value="Genomic_DNA"/>
</dbReference>
<comment type="caution">
    <text evidence="4">The sequence shown here is derived from an EMBL/GenBank/DDBJ whole genome shotgun (WGS) entry which is preliminary data.</text>
</comment>
<evidence type="ECO:0000259" key="3">
    <source>
        <dbReference type="Pfam" id="PF00294"/>
    </source>
</evidence>
<dbReference type="InterPro" id="IPR029056">
    <property type="entry name" value="Ribokinase-like"/>
</dbReference>
<keyword evidence="5" id="KW-1185">Reference proteome</keyword>
<protein>
    <submittedName>
        <fullName evidence="4">Kinase</fullName>
    </submittedName>
</protein>
<dbReference type="AlphaFoldDB" id="A0A2U1U306"/>
<accession>A0A2U1U306</accession>
<dbReference type="SUPFAM" id="SSF53613">
    <property type="entry name" value="Ribokinase-like"/>
    <property type="match status" value="1"/>
</dbReference>
<organism evidence="4 5">
    <name type="scientific">Brenneria corticis</name>
    <dbReference type="NCBI Taxonomy" id="2173106"/>
    <lineage>
        <taxon>Bacteria</taxon>
        <taxon>Pseudomonadati</taxon>
        <taxon>Pseudomonadota</taxon>
        <taxon>Gammaproteobacteria</taxon>
        <taxon>Enterobacterales</taxon>
        <taxon>Pectobacteriaceae</taxon>
        <taxon>Brenneria</taxon>
    </lineage>
</organism>
<dbReference type="PANTHER" id="PTHR10584">
    <property type="entry name" value="SUGAR KINASE"/>
    <property type="match status" value="1"/>
</dbReference>
<evidence type="ECO:0000256" key="1">
    <source>
        <dbReference type="ARBA" id="ARBA00022679"/>
    </source>
</evidence>
<reference evidence="4 5" key="1">
    <citation type="submission" date="2018-04" db="EMBL/GenBank/DDBJ databases">
        <title>Brenneria corticis sp.nov.</title>
        <authorList>
            <person name="Li Y."/>
        </authorList>
    </citation>
    <scope>NUCLEOTIDE SEQUENCE [LARGE SCALE GENOMIC DNA]</scope>
    <source>
        <strain evidence="4 5">CFCC 11842</strain>
    </source>
</reference>
<keyword evidence="1" id="KW-0808">Transferase</keyword>
<gene>
    <name evidence="4" type="ORF">DDT56_11045</name>
</gene>
<dbReference type="RefSeq" id="WP_136166492.1">
    <property type="nucleotide sequence ID" value="NZ_KZ819078.1"/>
</dbReference>
<dbReference type="PANTHER" id="PTHR10584:SF166">
    <property type="entry name" value="RIBOKINASE"/>
    <property type="match status" value="1"/>
</dbReference>
<dbReference type="GO" id="GO:0005829">
    <property type="term" value="C:cytosol"/>
    <property type="evidence" value="ECO:0007669"/>
    <property type="project" value="TreeGrafter"/>
</dbReference>
<dbReference type="Gene3D" id="3.40.1190.20">
    <property type="match status" value="1"/>
</dbReference>
<evidence type="ECO:0000256" key="2">
    <source>
        <dbReference type="ARBA" id="ARBA00022777"/>
    </source>
</evidence>
<dbReference type="Pfam" id="PF00294">
    <property type="entry name" value="PfkB"/>
    <property type="match status" value="1"/>
</dbReference>